<evidence type="ECO:0000313" key="11">
    <source>
        <dbReference type="Proteomes" id="UP001162162"/>
    </source>
</evidence>
<dbReference type="EMBL" id="JAPWTK010000015">
    <property type="protein sequence ID" value="KAJ8958935.1"/>
    <property type="molecule type" value="Genomic_DNA"/>
</dbReference>
<keyword evidence="5" id="KW-1015">Disulfide bond</keyword>
<evidence type="ECO:0000256" key="1">
    <source>
        <dbReference type="ARBA" id="ARBA00004479"/>
    </source>
</evidence>
<evidence type="ECO:0000313" key="10">
    <source>
        <dbReference type="EMBL" id="KAJ8958935.1"/>
    </source>
</evidence>
<evidence type="ECO:0000259" key="9">
    <source>
        <dbReference type="Pfam" id="PF25609"/>
    </source>
</evidence>
<dbReference type="AlphaFoldDB" id="A0AAV8Z693"/>
<keyword evidence="3" id="KW-0217">Developmental protein</keyword>
<keyword evidence="7" id="KW-0325">Glycoprotein</keyword>
<keyword evidence="8" id="KW-0393">Immunoglobulin domain</keyword>
<accession>A0AAV8Z693</accession>
<dbReference type="InterPro" id="IPR057755">
    <property type="entry name" value="UNC5A-D-like_N"/>
</dbReference>
<dbReference type="InterPro" id="IPR013783">
    <property type="entry name" value="Ig-like_fold"/>
</dbReference>
<comment type="subcellular location">
    <subcellularLocation>
        <location evidence="1">Membrane</location>
        <topology evidence="1">Single-pass type I membrane protein</topology>
    </subcellularLocation>
</comment>
<comment type="similarity">
    <text evidence="2">Belongs to the unc-5 family.</text>
</comment>
<keyword evidence="6" id="KW-0675">Receptor</keyword>
<comment type="caution">
    <text evidence="10">The sequence shown here is derived from an EMBL/GenBank/DDBJ whole genome shotgun (WGS) entry which is preliminary data.</text>
</comment>
<sequence length="174" mass="19659">MFVVIYNRPHYSDSVCLAIRQRIVLMDRLQGAQKHGTLPDDASTTKPTPEQDESLILNTDLPIFLVEPQNSFVVKNRPAILHCRAAHALKVYYKCNGARKVETMENWFVDPQTGVRIFEAEINVTRDMVEEFFGKEKFKCECHAWNGRGSIKSQPATVEVAYGMSAAADNRGDP</sequence>
<name>A0AAV8Z693_9CUCU</name>
<keyword evidence="4" id="KW-0472">Membrane</keyword>
<dbReference type="GO" id="GO:0016020">
    <property type="term" value="C:membrane"/>
    <property type="evidence" value="ECO:0007669"/>
    <property type="project" value="UniProtKB-SubCell"/>
</dbReference>
<proteinExistence type="inferred from homology"/>
<protein>
    <recommendedName>
        <fullName evidence="9">Netrin receptor UNC5A-D-like N-terminal domain-containing protein</fullName>
    </recommendedName>
</protein>
<evidence type="ECO:0000256" key="4">
    <source>
        <dbReference type="ARBA" id="ARBA00023136"/>
    </source>
</evidence>
<dbReference type="Gene3D" id="2.60.40.10">
    <property type="entry name" value="Immunoglobulins"/>
    <property type="match status" value="1"/>
</dbReference>
<keyword evidence="11" id="KW-1185">Reference proteome</keyword>
<evidence type="ECO:0000256" key="3">
    <source>
        <dbReference type="ARBA" id="ARBA00022473"/>
    </source>
</evidence>
<evidence type="ECO:0000256" key="5">
    <source>
        <dbReference type="ARBA" id="ARBA00023157"/>
    </source>
</evidence>
<reference evidence="10" key="1">
    <citation type="journal article" date="2023" name="Insect Mol. Biol.">
        <title>Genome sequencing provides insights into the evolution of gene families encoding plant cell wall-degrading enzymes in longhorned beetles.</title>
        <authorList>
            <person name="Shin N.R."/>
            <person name="Okamura Y."/>
            <person name="Kirsch R."/>
            <person name="Pauchet Y."/>
        </authorList>
    </citation>
    <scope>NUCLEOTIDE SEQUENCE</scope>
    <source>
        <strain evidence="10">AMC_N1</strain>
    </source>
</reference>
<dbReference type="FunFam" id="2.60.40.10:FF:000037">
    <property type="entry name" value="Unc-5 netrin receptor C"/>
    <property type="match status" value="1"/>
</dbReference>
<feature type="domain" description="Netrin receptor UNC5A-D-like N-terminal" evidence="9">
    <location>
        <begin position="59"/>
        <end position="158"/>
    </location>
</feature>
<evidence type="ECO:0000256" key="6">
    <source>
        <dbReference type="ARBA" id="ARBA00023170"/>
    </source>
</evidence>
<evidence type="ECO:0000256" key="8">
    <source>
        <dbReference type="ARBA" id="ARBA00023319"/>
    </source>
</evidence>
<evidence type="ECO:0000256" key="7">
    <source>
        <dbReference type="ARBA" id="ARBA00023180"/>
    </source>
</evidence>
<organism evidence="10 11">
    <name type="scientific">Aromia moschata</name>
    <dbReference type="NCBI Taxonomy" id="1265417"/>
    <lineage>
        <taxon>Eukaryota</taxon>
        <taxon>Metazoa</taxon>
        <taxon>Ecdysozoa</taxon>
        <taxon>Arthropoda</taxon>
        <taxon>Hexapoda</taxon>
        <taxon>Insecta</taxon>
        <taxon>Pterygota</taxon>
        <taxon>Neoptera</taxon>
        <taxon>Endopterygota</taxon>
        <taxon>Coleoptera</taxon>
        <taxon>Polyphaga</taxon>
        <taxon>Cucujiformia</taxon>
        <taxon>Chrysomeloidea</taxon>
        <taxon>Cerambycidae</taxon>
        <taxon>Cerambycinae</taxon>
        <taxon>Callichromatini</taxon>
        <taxon>Aromia</taxon>
    </lineage>
</organism>
<gene>
    <name evidence="10" type="ORF">NQ318_019705</name>
</gene>
<dbReference type="Proteomes" id="UP001162162">
    <property type="component" value="Unassembled WGS sequence"/>
</dbReference>
<evidence type="ECO:0000256" key="2">
    <source>
        <dbReference type="ARBA" id="ARBA00009844"/>
    </source>
</evidence>
<dbReference type="Pfam" id="PF25609">
    <property type="entry name" value="Unc5_NetrinR_N"/>
    <property type="match status" value="1"/>
</dbReference>